<gene>
    <name evidence="3" type="ORF">GCM10010492_54980</name>
</gene>
<dbReference type="InterPro" id="IPR002656">
    <property type="entry name" value="Acyl_transf_3_dom"/>
</dbReference>
<feature type="transmembrane region" description="Helical" evidence="1">
    <location>
        <begin position="321"/>
        <end position="342"/>
    </location>
</feature>
<sequence>MPSLTGARFVAAGLVFFFHATLLFPFASPDAQENADTLFLQGGFTGVTFFFMLSGFVLTWSVRPGDTAPAFWRRRFFKVYPNHLLTFVAALVVLGLVTGATLDAWDGVLNVLLLQSWHPDLAVRTGFNVVAWSLSCEALFYFAFPFLIKLVDRVRPERLWLWTTLSAASVVSLPSFAALLPEGQPFPFGYSDRELWFVFHLPPTQLLTFVFGMFLARIVLTGRPLPLKLGGAVGLAVGAYFVAPLFEPLYRFSAVMLVPLGLLVAAAAVADVDRQPTFLGSKAMVWLGDVSFAFYMWHYLVLVLGQQWLGTGQDWSTTTTVVVMLLLFAVTLVLAWATFTVVERPMMKRFATSRRKREPVLAA</sequence>
<dbReference type="EMBL" id="BAAABU010000016">
    <property type="protein sequence ID" value="GAA0248190.1"/>
    <property type="molecule type" value="Genomic_DNA"/>
</dbReference>
<dbReference type="Proteomes" id="UP001500416">
    <property type="component" value="Unassembled WGS sequence"/>
</dbReference>
<feature type="transmembrane region" description="Helical" evidence="1">
    <location>
        <begin position="39"/>
        <end position="62"/>
    </location>
</feature>
<organism evidence="3 4">
    <name type="scientific">Saccharothrix mutabilis subsp. mutabilis</name>
    <dbReference type="NCBI Taxonomy" id="66855"/>
    <lineage>
        <taxon>Bacteria</taxon>
        <taxon>Bacillati</taxon>
        <taxon>Actinomycetota</taxon>
        <taxon>Actinomycetes</taxon>
        <taxon>Pseudonocardiales</taxon>
        <taxon>Pseudonocardiaceae</taxon>
        <taxon>Saccharothrix</taxon>
    </lineage>
</organism>
<feature type="domain" description="Acyltransferase 3" evidence="2">
    <location>
        <begin position="3"/>
        <end position="338"/>
    </location>
</feature>
<keyword evidence="3" id="KW-0808">Transferase</keyword>
<feature type="transmembrane region" description="Helical" evidence="1">
    <location>
        <begin position="284"/>
        <end position="309"/>
    </location>
</feature>
<keyword evidence="1" id="KW-1133">Transmembrane helix</keyword>
<feature type="transmembrane region" description="Helical" evidence="1">
    <location>
        <begin position="227"/>
        <end position="246"/>
    </location>
</feature>
<evidence type="ECO:0000259" key="2">
    <source>
        <dbReference type="Pfam" id="PF01757"/>
    </source>
</evidence>
<keyword evidence="1" id="KW-0812">Transmembrane</keyword>
<proteinExistence type="predicted"/>
<keyword evidence="1" id="KW-0472">Membrane</keyword>
<protein>
    <submittedName>
        <fullName evidence="3">Acyltransferase</fullName>
    </submittedName>
</protein>
<dbReference type="PANTHER" id="PTHR23028">
    <property type="entry name" value="ACETYLTRANSFERASE"/>
    <property type="match status" value="1"/>
</dbReference>
<accession>A0ABN0UEP9</accession>
<feature type="transmembrane region" description="Helical" evidence="1">
    <location>
        <begin position="125"/>
        <end position="147"/>
    </location>
</feature>
<feature type="transmembrane region" description="Helical" evidence="1">
    <location>
        <begin position="7"/>
        <end position="27"/>
    </location>
</feature>
<dbReference type="InterPro" id="IPR050879">
    <property type="entry name" value="Acyltransferase_3"/>
</dbReference>
<feature type="transmembrane region" description="Helical" evidence="1">
    <location>
        <begin position="159"/>
        <end position="180"/>
    </location>
</feature>
<dbReference type="RefSeq" id="WP_343936810.1">
    <property type="nucleotide sequence ID" value="NZ_BAAABU010000016.1"/>
</dbReference>
<evidence type="ECO:0000313" key="4">
    <source>
        <dbReference type="Proteomes" id="UP001500416"/>
    </source>
</evidence>
<name>A0ABN0UEP9_9PSEU</name>
<comment type="caution">
    <text evidence="3">The sequence shown here is derived from an EMBL/GenBank/DDBJ whole genome shotgun (WGS) entry which is preliminary data.</text>
</comment>
<feature type="transmembrane region" description="Helical" evidence="1">
    <location>
        <begin position="200"/>
        <end position="220"/>
    </location>
</feature>
<keyword evidence="3" id="KW-0012">Acyltransferase</keyword>
<evidence type="ECO:0000256" key="1">
    <source>
        <dbReference type="SAM" id="Phobius"/>
    </source>
</evidence>
<feature type="transmembrane region" description="Helical" evidence="1">
    <location>
        <begin position="252"/>
        <end position="272"/>
    </location>
</feature>
<reference evidence="3 4" key="1">
    <citation type="journal article" date="2019" name="Int. J. Syst. Evol. Microbiol.">
        <title>The Global Catalogue of Microorganisms (GCM) 10K type strain sequencing project: providing services to taxonomists for standard genome sequencing and annotation.</title>
        <authorList>
            <consortium name="The Broad Institute Genomics Platform"/>
            <consortium name="The Broad Institute Genome Sequencing Center for Infectious Disease"/>
            <person name="Wu L."/>
            <person name="Ma J."/>
        </authorList>
    </citation>
    <scope>NUCLEOTIDE SEQUENCE [LARGE SCALE GENOMIC DNA]</scope>
    <source>
        <strain evidence="3 4">JCM 3380</strain>
    </source>
</reference>
<feature type="transmembrane region" description="Helical" evidence="1">
    <location>
        <begin position="83"/>
        <end position="105"/>
    </location>
</feature>
<dbReference type="Pfam" id="PF01757">
    <property type="entry name" value="Acyl_transf_3"/>
    <property type="match status" value="1"/>
</dbReference>
<evidence type="ECO:0000313" key="3">
    <source>
        <dbReference type="EMBL" id="GAA0248190.1"/>
    </source>
</evidence>
<dbReference type="GO" id="GO:0016746">
    <property type="term" value="F:acyltransferase activity"/>
    <property type="evidence" value="ECO:0007669"/>
    <property type="project" value="UniProtKB-KW"/>
</dbReference>
<keyword evidence="4" id="KW-1185">Reference proteome</keyword>
<dbReference type="PANTHER" id="PTHR23028:SF53">
    <property type="entry name" value="ACYL_TRANSF_3 DOMAIN-CONTAINING PROTEIN"/>
    <property type="match status" value="1"/>
</dbReference>